<sequence>MASMASLQYVSSNSIHLPHPSLENLPIFPATARTFEGCRRDAHMNRPVTAQQRTSSHAALRIISECYIS</sequence>
<dbReference type="EMBL" id="JARK01000145">
    <property type="protein sequence ID" value="EYC42066.1"/>
    <property type="molecule type" value="Genomic_DNA"/>
</dbReference>
<dbReference type="AlphaFoldDB" id="A0A016WR67"/>
<gene>
    <name evidence="1" type="primary">Acey_s0545.g3249</name>
    <name evidence="1" type="ORF">Y032_0545g3249</name>
</gene>
<accession>A0A016WR67</accession>
<evidence type="ECO:0000313" key="1">
    <source>
        <dbReference type="EMBL" id="EYC42066.1"/>
    </source>
</evidence>
<keyword evidence="2" id="KW-1185">Reference proteome</keyword>
<organism evidence="1 2">
    <name type="scientific">Ancylostoma ceylanicum</name>
    <dbReference type="NCBI Taxonomy" id="53326"/>
    <lineage>
        <taxon>Eukaryota</taxon>
        <taxon>Metazoa</taxon>
        <taxon>Ecdysozoa</taxon>
        <taxon>Nematoda</taxon>
        <taxon>Chromadorea</taxon>
        <taxon>Rhabditida</taxon>
        <taxon>Rhabditina</taxon>
        <taxon>Rhabditomorpha</taxon>
        <taxon>Strongyloidea</taxon>
        <taxon>Ancylostomatidae</taxon>
        <taxon>Ancylostomatinae</taxon>
        <taxon>Ancylostoma</taxon>
    </lineage>
</organism>
<reference evidence="2" key="1">
    <citation type="journal article" date="2015" name="Nat. Genet.">
        <title>The genome and transcriptome of the zoonotic hookworm Ancylostoma ceylanicum identify infection-specific gene families.</title>
        <authorList>
            <person name="Schwarz E.M."/>
            <person name="Hu Y."/>
            <person name="Antoshechkin I."/>
            <person name="Miller M.M."/>
            <person name="Sternberg P.W."/>
            <person name="Aroian R.V."/>
        </authorList>
    </citation>
    <scope>NUCLEOTIDE SEQUENCE</scope>
    <source>
        <strain evidence="2">HY135</strain>
    </source>
</reference>
<dbReference type="Proteomes" id="UP000024635">
    <property type="component" value="Unassembled WGS sequence"/>
</dbReference>
<evidence type="ECO:0000313" key="2">
    <source>
        <dbReference type="Proteomes" id="UP000024635"/>
    </source>
</evidence>
<name>A0A016WR67_9BILA</name>
<comment type="caution">
    <text evidence="1">The sequence shown here is derived from an EMBL/GenBank/DDBJ whole genome shotgun (WGS) entry which is preliminary data.</text>
</comment>
<protein>
    <submittedName>
        <fullName evidence="1">Uncharacterized protein</fullName>
    </submittedName>
</protein>
<proteinExistence type="predicted"/>